<accession>A0A8X7N0I2</accession>
<dbReference type="AlphaFoldDB" id="A0A8X7N0I2"/>
<comment type="caution">
    <text evidence="3">The sequence shown here is derived from an EMBL/GenBank/DDBJ whole genome shotgun (WGS) entry which is preliminary data.</text>
</comment>
<feature type="non-terminal residue" evidence="3">
    <location>
        <position position="1"/>
    </location>
</feature>
<name>A0A8X7N0I2_9BASI</name>
<evidence type="ECO:0000313" key="3">
    <source>
        <dbReference type="EMBL" id="KAE8261387.1"/>
    </source>
</evidence>
<feature type="compositionally biased region" description="Polar residues" evidence="2">
    <location>
        <begin position="135"/>
        <end position="145"/>
    </location>
</feature>
<dbReference type="EMBL" id="LWDG02001000">
    <property type="protein sequence ID" value="KAE8261387.1"/>
    <property type="molecule type" value="Genomic_DNA"/>
</dbReference>
<reference evidence="3" key="2">
    <citation type="journal article" date="2019" name="IMA Fungus">
        <title>Genome sequencing and comparison of five Tilletia species to identify candidate genes for the detection of regulated species infecting wheat.</title>
        <authorList>
            <person name="Nguyen H.D.T."/>
            <person name="Sultana T."/>
            <person name="Kesanakurti P."/>
            <person name="Hambleton S."/>
        </authorList>
    </citation>
    <scope>NUCLEOTIDE SEQUENCE</scope>
    <source>
        <strain evidence="3">DAOMC 236422</strain>
    </source>
</reference>
<protein>
    <submittedName>
        <fullName evidence="3">Uncharacterized protein</fullName>
    </submittedName>
</protein>
<keyword evidence="4" id="KW-1185">Reference proteome</keyword>
<dbReference type="Proteomes" id="UP000078113">
    <property type="component" value="Unassembled WGS sequence"/>
</dbReference>
<feature type="region of interest" description="Disordered" evidence="2">
    <location>
        <begin position="129"/>
        <end position="154"/>
    </location>
</feature>
<keyword evidence="1" id="KW-0175">Coiled coil</keyword>
<gene>
    <name evidence="3" type="ORF">A4X09_0g7669</name>
</gene>
<evidence type="ECO:0000256" key="2">
    <source>
        <dbReference type="SAM" id="MobiDB-lite"/>
    </source>
</evidence>
<proteinExistence type="predicted"/>
<organism evidence="3 4">
    <name type="scientific">Tilletia walkeri</name>
    <dbReference type="NCBI Taxonomy" id="117179"/>
    <lineage>
        <taxon>Eukaryota</taxon>
        <taxon>Fungi</taxon>
        <taxon>Dikarya</taxon>
        <taxon>Basidiomycota</taxon>
        <taxon>Ustilaginomycotina</taxon>
        <taxon>Exobasidiomycetes</taxon>
        <taxon>Tilletiales</taxon>
        <taxon>Tilletiaceae</taxon>
        <taxon>Tilletia</taxon>
    </lineage>
</organism>
<evidence type="ECO:0000256" key="1">
    <source>
        <dbReference type="SAM" id="Coils"/>
    </source>
</evidence>
<reference evidence="3" key="1">
    <citation type="submission" date="2016-04" db="EMBL/GenBank/DDBJ databases">
        <authorList>
            <person name="Nguyen H.D."/>
            <person name="Samba Siva P."/>
            <person name="Cullis J."/>
            <person name="Levesque C.A."/>
            <person name="Hambleton S."/>
        </authorList>
    </citation>
    <scope>NUCLEOTIDE SEQUENCE</scope>
    <source>
        <strain evidence="3">DAOMC 236422</strain>
    </source>
</reference>
<sequence>TADSIVAGVLRFHRVLSISLDKQLENLLNIPEKSPANAVKQAISAMQRKLKKYEDKARENKIVVTAGLLRSHAGIFCSPRRNLGAASITMLTTSKLLIPSGFEPHKAAKDSMPKTGNLSALNTPVAAAATATPARQSDWSSTSAGPSVFQRPLI</sequence>
<evidence type="ECO:0000313" key="4">
    <source>
        <dbReference type="Proteomes" id="UP000078113"/>
    </source>
</evidence>
<feature type="coiled-coil region" evidence="1">
    <location>
        <begin position="36"/>
        <end position="63"/>
    </location>
</feature>